<protein>
    <submittedName>
        <fullName evidence="1">Uncharacterized protein</fullName>
    </submittedName>
</protein>
<sequence length="105" mass="11512">MPPRRVKAAKRLGKRSSLVSSIEDTLNELVDCGFLIIYTGQSAEFHPKIRGIAGYRVLYGSNLSTSACPPFDLRHTVNSAQLNAAMQTLDDTFRLKSALSPLMSV</sequence>
<evidence type="ECO:0000313" key="1">
    <source>
        <dbReference type="EMBL" id="CAD9029754.1"/>
    </source>
</evidence>
<reference evidence="1" key="1">
    <citation type="submission" date="2021-01" db="EMBL/GenBank/DDBJ databases">
        <authorList>
            <person name="Corre E."/>
            <person name="Pelletier E."/>
            <person name="Niang G."/>
            <person name="Scheremetjew M."/>
            <person name="Finn R."/>
            <person name="Kale V."/>
            <person name="Holt S."/>
            <person name="Cochrane G."/>
            <person name="Meng A."/>
            <person name="Brown T."/>
            <person name="Cohen L."/>
        </authorList>
    </citation>
    <scope>NUCLEOTIDE SEQUENCE</scope>
    <source>
        <strain evidence="1">NIES-381</strain>
    </source>
</reference>
<name>A0A7S1NP77_9EUGL</name>
<organism evidence="1">
    <name type="scientific">Eutreptiella gymnastica</name>
    <dbReference type="NCBI Taxonomy" id="73025"/>
    <lineage>
        <taxon>Eukaryota</taxon>
        <taxon>Discoba</taxon>
        <taxon>Euglenozoa</taxon>
        <taxon>Euglenida</taxon>
        <taxon>Spirocuta</taxon>
        <taxon>Euglenophyceae</taxon>
        <taxon>Eutreptiales</taxon>
        <taxon>Eutreptiaceae</taxon>
        <taxon>Eutreptiella</taxon>
    </lineage>
</organism>
<gene>
    <name evidence="1" type="ORF">EGYM00392_LOCUS40891</name>
</gene>
<dbReference type="AlphaFoldDB" id="A0A7S1NP77"/>
<dbReference type="EMBL" id="HBGA01109719">
    <property type="protein sequence ID" value="CAD9029754.1"/>
    <property type="molecule type" value="Transcribed_RNA"/>
</dbReference>
<accession>A0A7S1NP77</accession>
<proteinExistence type="predicted"/>